<evidence type="ECO:0000256" key="8">
    <source>
        <dbReference type="ARBA" id="ARBA00022842"/>
    </source>
</evidence>
<keyword evidence="9 14" id="KW-0779">Telomere</keyword>
<evidence type="ECO:0000313" key="17">
    <source>
        <dbReference type="Proteomes" id="UP001152759"/>
    </source>
</evidence>
<dbReference type="PROSITE" id="PS50878">
    <property type="entry name" value="RT_POL"/>
    <property type="match status" value="1"/>
</dbReference>
<evidence type="ECO:0000256" key="12">
    <source>
        <dbReference type="ARBA" id="ARBA00032044"/>
    </source>
</evidence>
<dbReference type="InterPro" id="IPR000477">
    <property type="entry name" value="RT_dom"/>
</dbReference>
<evidence type="ECO:0000256" key="6">
    <source>
        <dbReference type="ARBA" id="ARBA00022695"/>
    </source>
</evidence>
<keyword evidence="10 14" id="KW-0695">RNA-directed DNA polymerase</keyword>
<evidence type="ECO:0000256" key="14">
    <source>
        <dbReference type="RuleBase" id="RU365061"/>
    </source>
</evidence>
<evidence type="ECO:0000313" key="16">
    <source>
        <dbReference type="EMBL" id="CAH0390590.1"/>
    </source>
</evidence>
<dbReference type="Gene3D" id="1.10.132.70">
    <property type="match status" value="1"/>
</dbReference>
<dbReference type="GO" id="GO:0070034">
    <property type="term" value="F:telomerase RNA binding"/>
    <property type="evidence" value="ECO:0007669"/>
    <property type="project" value="TreeGrafter"/>
</dbReference>
<reference evidence="16" key="1">
    <citation type="submission" date="2021-12" db="EMBL/GenBank/DDBJ databases">
        <authorList>
            <person name="King R."/>
        </authorList>
    </citation>
    <scope>NUCLEOTIDE SEQUENCE</scope>
</reference>
<sequence>MDVLERKFNVKSLPNFVMQRSFSMEDSAFIQKFAFFKVATTQSVKVPDSNVSSEVIISWGDMCCKIEQYFLRKFIFLNEDKNNPFTLNSILQDKEWAKLHSIIGTTLMAFILTKAILLQFSVENNIYFVINRDYHSYRDELSNSLVKRSLPKSISSESVANRNSIVPALSKTASNGDVKTKTNSTVAKPCNKGFFLSLNSILYSESNNICWSKKSFLFSKKPPKILKELFKVKDHHDLKIPAIEEDDPRLDDLKSLMSNVVLLHRVGLPEKIVRKFHVFDVKKSVTAIRREKRQRKAIKLKPFTSREAGAKFLKKKLQGLKQTPKKKVLAVLAKLIRKIYYQLLCGSKRNFAILKKQLSHFLNLGKIQYLSVDYFINDFRLGDISWLRGFPCITVKKFLFSRVFYWFFHRGILKFLKINFHVTEIDNSKTFLAFFDKFTWIFMKKIFRMYLVRSKKFQQVSRKNGRTIRESAPVKTVAKFRFTPKGTGVRPLIIARNRPSPEEENTLNLYKDVLNQLLLNITNLPKGELLDCLNLYYKKLENPGANKFFVRVDIFDAFGSILQDKLIEIIKQGLDSLNLTKSLYLHEVCTVVLNDNNTFSCRKRNVINFMRVKAPRNSINIFSKQAATVRIKVPEMLDFLERFIKQQVFTEGSFYFHQITGVPQSHKLSAVFSDLYYNDLTGEHLKRFIKEENFLYRVTDDFIFISPNQRDAEEFYNMASGSFPDYNCSINRKKIQTNLPQSGSSPILHFFGFSIDACSTAITVDYSSFNKMNTLSSITLPRWEHRVTKMVEYHFRDLYICANLFYKLTLKYKFNSLRTTQINFYEAAVMVATKFRILVDTLLSHKNDRYLVQVVLRIVALFENHNKDLRKFKKFSPAQNVVRATVIVGFTKYLHEFPSWHQVCLELYFIYQETYQKLSLIERNHLHAFHFSL</sequence>
<comment type="subcellular location">
    <subcellularLocation>
        <location evidence="14">Nucleus</location>
    </subcellularLocation>
    <subcellularLocation>
        <location evidence="14">Chromosome</location>
        <location evidence="14">Telomere</location>
    </subcellularLocation>
</comment>
<dbReference type="EMBL" id="OU963866">
    <property type="protein sequence ID" value="CAH0390590.1"/>
    <property type="molecule type" value="Genomic_DNA"/>
</dbReference>
<dbReference type="InterPro" id="IPR021891">
    <property type="entry name" value="Telomerase_RBD"/>
</dbReference>
<dbReference type="KEGG" id="btab:109040864"/>
<evidence type="ECO:0000259" key="15">
    <source>
        <dbReference type="PROSITE" id="PS50878"/>
    </source>
</evidence>
<accession>A0A9P0F704</accession>
<keyword evidence="11 14" id="KW-0539">Nucleus</keyword>
<evidence type="ECO:0000256" key="7">
    <source>
        <dbReference type="ARBA" id="ARBA00022723"/>
    </source>
</evidence>
<dbReference type="EC" id="2.7.7.49" evidence="2 14"/>
<dbReference type="Gene3D" id="3.30.70.2630">
    <property type="match status" value="1"/>
</dbReference>
<keyword evidence="4 14" id="KW-0158">Chromosome</keyword>
<keyword evidence="17" id="KW-1185">Reference proteome</keyword>
<dbReference type="GO" id="GO:0007004">
    <property type="term" value="P:telomere maintenance via telomerase"/>
    <property type="evidence" value="ECO:0007669"/>
    <property type="project" value="TreeGrafter"/>
</dbReference>
<evidence type="ECO:0000256" key="5">
    <source>
        <dbReference type="ARBA" id="ARBA00022679"/>
    </source>
</evidence>
<comment type="catalytic activity">
    <reaction evidence="13 14">
        <text>DNA(n) + a 2'-deoxyribonucleoside 5'-triphosphate = DNA(n+1) + diphosphate</text>
        <dbReference type="Rhea" id="RHEA:22508"/>
        <dbReference type="Rhea" id="RHEA-COMP:17339"/>
        <dbReference type="Rhea" id="RHEA-COMP:17340"/>
        <dbReference type="ChEBI" id="CHEBI:33019"/>
        <dbReference type="ChEBI" id="CHEBI:61560"/>
        <dbReference type="ChEBI" id="CHEBI:173112"/>
        <dbReference type="EC" id="2.7.7.49"/>
    </reaction>
</comment>
<dbReference type="GO" id="GO:0000333">
    <property type="term" value="C:telomerase catalytic core complex"/>
    <property type="evidence" value="ECO:0007669"/>
    <property type="project" value="TreeGrafter"/>
</dbReference>
<dbReference type="GO" id="GO:0042162">
    <property type="term" value="F:telomeric DNA binding"/>
    <property type="evidence" value="ECO:0007669"/>
    <property type="project" value="TreeGrafter"/>
</dbReference>
<keyword evidence="7 14" id="KW-0479">Metal-binding</keyword>
<dbReference type="CDD" id="cd01648">
    <property type="entry name" value="TERT"/>
    <property type="match status" value="1"/>
</dbReference>
<evidence type="ECO:0000256" key="3">
    <source>
        <dbReference type="ARBA" id="ARBA00016182"/>
    </source>
</evidence>
<name>A0A9P0F704_BEMTA</name>
<evidence type="ECO:0000256" key="1">
    <source>
        <dbReference type="ARBA" id="ARBA00008001"/>
    </source>
</evidence>
<dbReference type="PANTHER" id="PTHR12066:SF0">
    <property type="entry name" value="TELOMERASE REVERSE TRANSCRIPTASE"/>
    <property type="match status" value="1"/>
</dbReference>
<organism evidence="16 17">
    <name type="scientific">Bemisia tabaci</name>
    <name type="common">Sweetpotato whitefly</name>
    <name type="synonym">Aleurodes tabaci</name>
    <dbReference type="NCBI Taxonomy" id="7038"/>
    <lineage>
        <taxon>Eukaryota</taxon>
        <taxon>Metazoa</taxon>
        <taxon>Ecdysozoa</taxon>
        <taxon>Arthropoda</taxon>
        <taxon>Hexapoda</taxon>
        <taxon>Insecta</taxon>
        <taxon>Pterygota</taxon>
        <taxon>Neoptera</taxon>
        <taxon>Paraneoptera</taxon>
        <taxon>Hemiptera</taxon>
        <taxon>Sternorrhyncha</taxon>
        <taxon>Aleyrodoidea</taxon>
        <taxon>Aleyrodidae</taxon>
        <taxon>Aleyrodinae</taxon>
        <taxon>Bemisia</taxon>
    </lineage>
</organism>
<evidence type="ECO:0000256" key="9">
    <source>
        <dbReference type="ARBA" id="ARBA00022895"/>
    </source>
</evidence>
<keyword evidence="5 14" id="KW-0808">Transferase</keyword>
<evidence type="ECO:0000256" key="2">
    <source>
        <dbReference type="ARBA" id="ARBA00012493"/>
    </source>
</evidence>
<dbReference type="Proteomes" id="UP001152759">
    <property type="component" value="Chromosome 5"/>
</dbReference>
<dbReference type="Pfam" id="PF12009">
    <property type="entry name" value="Telomerase_RBD"/>
    <property type="match status" value="1"/>
</dbReference>
<protein>
    <recommendedName>
        <fullName evidence="3 14">Telomerase reverse transcriptase</fullName>
        <ecNumber evidence="2 14">2.7.7.49</ecNumber>
    </recommendedName>
    <alternativeName>
        <fullName evidence="12 14">Telomerase catalytic subunit</fullName>
    </alternativeName>
</protein>
<feature type="domain" description="Reverse transcriptase" evidence="15">
    <location>
        <begin position="464"/>
        <end position="755"/>
    </location>
</feature>
<evidence type="ECO:0000256" key="13">
    <source>
        <dbReference type="ARBA" id="ARBA00048173"/>
    </source>
</evidence>
<dbReference type="GO" id="GO:0046872">
    <property type="term" value="F:metal ion binding"/>
    <property type="evidence" value="ECO:0007669"/>
    <property type="project" value="UniProtKB-KW"/>
</dbReference>
<evidence type="ECO:0000256" key="4">
    <source>
        <dbReference type="ARBA" id="ARBA00022454"/>
    </source>
</evidence>
<keyword evidence="8 14" id="KW-0460">Magnesium</keyword>
<gene>
    <name evidence="16" type="ORF">BEMITA_LOCUS9297</name>
</gene>
<dbReference type="Gene3D" id="1.10.357.90">
    <property type="match status" value="1"/>
</dbReference>
<keyword evidence="6 14" id="KW-0548">Nucleotidyltransferase</keyword>
<comment type="function">
    <text evidence="14">Telomerase is a ribonucleoprotein enzyme essential for the replication of chromosome termini in most eukaryotes. It elongates telomeres. It is a reverse transcriptase that adds simple sequence repeats to chromosome ends by copying a template sequence within the RNA component of the enzyme.</text>
</comment>
<dbReference type="PRINTS" id="PR01365">
    <property type="entry name" value="TELOMERASERT"/>
</dbReference>
<dbReference type="GO" id="GO:0000781">
    <property type="term" value="C:chromosome, telomeric region"/>
    <property type="evidence" value="ECO:0007669"/>
    <property type="project" value="UniProtKB-SubCell"/>
</dbReference>
<dbReference type="AlphaFoldDB" id="A0A9P0F704"/>
<dbReference type="PANTHER" id="PTHR12066">
    <property type="entry name" value="TELOMERASE REVERSE TRANSCRIPTASE"/>
    <property type="match status" value="1"/>
</dbReference>
<comment type="similarity">
    <text evidence="1 14">Belongs to the reverse transcriptase family. Telomerase subfamily.</text>
</comment>
<evidence type="ECO:0000256" key="10">
    <source>
        <dbReference type="ARBA" id="ARBA00022918"/>
    </source>
</evidence>
<dbReference type="InterPro" id="IPR003545">
    <property type="entry name" value="Telomerase_RT"/>
</dbReference>
<evidence type="ECO:0000256" key="11">
    <source>
        <dbReference type="ARBA" id="ARBA00023242"/>
    </source>
</evidence>
<proteinExistence type="inferred from homology"/>
<dbReference type="GO" id="GO:0003720">
    <property type="term" value="F:telomerase activity"/>
    <property type="evidence" value="ECO:0007669"/>
    <property type="project" value="InterPro"/>
</dbReference>
<dbReference type="SMART" id="SM00975">
    <property type="entry name" value="Telomerase_RBD"/>
    <property type="match status" value="1"/>
</dbReference>